<keyword evidence="5 6" id="KW-0949">S-adenosyl-L-methionine</keyword>
<dbReference type="SUPFAM" id="SSF53335">
    <property type="entry name" value="S-adenosyl-L-methionine-dependent methyltransferases"/>
    <property type="match status" value="1"/>
</dbReference>
<proteinExistence type="inferred from homology"/>
<comment type="similarity">
    <text evidence="6">Belongs to the methyltransferase superfamily. RNA methyltransferase RsmG family.</text>
</comment>
<name>A0ABN1JSC6_9CLOT</name>
<keyword evidence="8" id="KW-1185">Reference proteome</keyword>
<dbReference type="InterPro" id="IPR003682">
    <property type="entry name" value="rRNA_ssu_MeTfrase_G"/>
</dbReference>
<evidence type="ECO:0000256" key="3">
    <source>
        <dbReference type="ARBA" id="ARBA00022603"/>
    </source>
</evidence>
<keyword evidence="3 6" id="KW-0489">Methyltransferase</keyword>
<dbReference type="PANTHER" id="PTHR31760">
    <property type="entry name" value="S-ADENOSYL-L-METHIONINE-DEPENDENT METHYLTRANSFERASES SUPERFAMILY PROTEIN"/>
    <property type="match status" value="1"/>
</dbReference>
<dbReference type="PANTHER" id="PTHR31760:SF0">
    <property type="entry name" value="S-ADENOSYL-L-METHIONINE-DEPENDENT METHYLTRANSFERASES SUPERFAMILY PROTEIN"/>
    <property type="match status" value="1"/>
</dbReference>
<keyword evidence="1 6" id="KW-0963">Cytoplasm</keyword>
<evidence type="ECO:0000256" key="4">
    <source>
        <dbReference type="ARBA" id="ARBA00022679"/>
    </source>
</evidence>
<keyword evidence="4 6" id="KW-0808">Transferase</keyword>
<organism evidence="7 8">
    <name type="scientific">Clostridium oceanicum</name>
    <dbReference type="NCBI Taxonomy" id="1543"/>
    <lineage>
        <taxon>Bacteria</taxon>
        <taxon>Bacillati</taxon>
        <taxon>Bacillota</taxon>
        <taxon>Clostridia</taxon>
        <taxon>Eubacteriales</taxon>
        <taxon>Clostridiaceae</taxon>
        <taxon>Clostridium</taxon>
    </lineage>
</organism>
<feature type="binding site" evidence="6">
    <location>
        <position position="78"/>
    </location>
    <ligand>
        <name>S-adenosyl-L-methionine</name>
        <dbReference type="ChEBI" id="CHEBI:59789"/>
    </ligand>
</feature>
<feature type="binding site" evidence="6">
    <location>
        <position position="83"/>
    </location>
    <ligand>
        <name>S-adenosyl-L-methionine</name>
        <dbReference type="ChEBI" id="CHEBI:59789"/>
    </ligand>
</feature>
<comment type="function">
    <text evidence="6">Specifically methylates the N7 position of a guanine in 16S rRNA.</text>
</comment>
<comment type="caution">
    <text evidence="6">Lacks conserved residue(s) required for the propagation of feature annotation.</text>
</comment>
<dbReference type="NCBIfam" id="TIGR00138">
    <property type="entry name" value="rsmG_gidB"/>
    <property type="match status" value="1"/>
</dbReference>
<dbReference type="RefSeq" id="WP_343763262.1">
    <property type="nucleotide sequence ID" value="NZ_BAAACG010000016.1"/>
</dbReference>
<dbReference type="HAMAP" id="MF_00074">
    <property type="entry name" value="16SrRNA_methyltr_G"/>
    <property type="match status" value="1"/>
</dbReference>
<evidence type="ECO:0000313" key="7">
    <source>
        <dbReference type="EMBL" id="GAA0745687.1"/>
    </source>
</evidence>
<dbReference type="Pfam" id="PF02527">
    <property type="entry name" value="GidB"/>
    <property type="match status" value="1"/>
</dbReference>
<dbReference type="PIRSF" id="PIRSF003078">
    <property type="entry name" value="GidB"/>
    <property type="match status" value="1"/>
</dbReference>
<protein>
    <recommendedName>
        <fullName evidence="6">Ribosomal RNA small subunit methyltransferase G</fullName>
        <ecNumber evidence="6">2.1.1.-</ecNumber>
    </recommendedName>
    <alternativeName>
        <fullName evidence="6">16S rRNA 7-methylguanosine methyltransferase</fullName>
        <shortName evidence="6">16S rRNA m7G methyltransferase</shortName>
    </alternativeName>
</protein>
<evidence type="ECO:0000256" key="6">
    <source>
        <dbReference type="HAMAP-Rule" id="MF_00074"/>
    </source>
</evidence>
<gene>
    <name evidence="6 7" type="primary">rsmG</name>
    <name evidence="7" type="ORF">GCM10008906_32380</name>
</gene>
<comment type="subcellular location">
    <subcellularLocation>
        <location evidence="6">Cytoplasm</location>
    </subcellularLocation>
</comment>
<keyword evidence="2 6" id="KW-0698">rRNA processing</keyword>
<dbReference type="InterPro" id="IPR029063">
    <property type="entry name" value="SAM-dependent_MTases_sf"/>
</dbReference>
<evidence type="ECO:0000256" key="5">
    <source>
        <dbReference type="ARBA" id="ARBA00022691"/>
    </source>
</evidence>
<accession>A0ABN1JSC6</accession>
<comment type="caution">
    <text evidence="7">The sequence shown here is derived from an EMBL/GenBank/DDBJ whole genome shotgun (WGS) entry which is preliminary data.</text>
</comment>
<feature type="binding site" evidence="6">
    <location>
        <begin position="129"/>
        <end position="130"/>
    </location>
    <ligand>
        <name>S-adenosyl-L-methionine</name>
        <dbReference type="ChEBI" id="CHEBI:59789"/>
    </ligand>
</feature>
<feature type="binding site" evidence="6">
    <location>
        <position position="148"/>
    </location>
    <ligand>
        <name>S-adenosyl-L-methionine</name>
        <dbReference type="ChEBI" id="CHEBI:59789"/>
    </ligand>
</feature>
<evidence type="ECO:0000313" key="8">
    <source>
        <dbReference type="Proteomes" id="UP001501510"/>
    </source>
</evidence>
<dbReference type="EC" id="2.1.1.-" evidence="6"/>
<evidence type="ECO:0000256" key="2">
    <source>
        <dbReference type="ARBA" id="ARBA00022552"/>
    </source>
</evidence>
<reference evidence="7 8" key="1">
    <citation type="journal article" date="2019" name="Int. J. Syst. Evol. Microbiol.">
        <title>The Global Catalogue of Microorganisms (GCM) 10K type strain sequencing project: providing services to taxonomists for standard genome sequencing and annotation.</title>
        <authorList>
            <consortium name="The Broad Institute Genomics Platform"/>
            <consortium name="The Broad Institute Genome Sequencing Center for Infectious Disease"/>
            <person name="Wu L."/>
            <person name="Ma J."/>
        </authorList>
    </citation>
    <scope>NUCLEOTIDE SEQUENCE [LARGE SCALE GENOMIC DNA]</scope>
    <source>
        <strain evidence="7 8">JCM 1407</strain>
    </source>
</reference>
<dbReference type="Gene3D" id="3.40.50.150">
    <property type="entry name" value="Vaccinia Virus protein VP39"/>
    <property type="match status" value="1"/>
</dbReference>
<dbReference type="Proteomes" id="UP001501510">
    <property type="component" value="Unassembled WGS sequence"/>
</dbReference>
<sequence length="239" mass="27276">MNNFDMLNLASKDVGLEFDEKRCEKFILYRDLIKEWNEKINITAIKDDEGILKKHFIDCIKIFKATPIKTAKSLIDIGTGGGFPGLPIKIMQEDKKVVLLDSLRKRITFLDEVIRKLKLEDINTIHGRAEDFAKDKEHREKYDVAVSRAVANLTVLSEYCVPYVKQGGYFIAMKGPSIDQEILDSKKALSVLGCKIEDIVEVDIEGTDLNHNLLLIKKTKKTDKKYPRNPGIIKKKPLK</sequence>
<dbReference type="EMBL" id="BAAACG010000016">
    <property type="protein sequence ID" value="GAA0745687.1"/>
    <property type="molecule type" value="Genomic_DNA"/>
</dbReference>
<evidence type="ECO:0000256" key="1">
    <source>
        <dbReference type="ARBA" id="ARBA00022490"/>
    </source>
</evidence>